<proteinExistence type="predicted"/>
<dbReference type="InterPro" id="IPR036271">
    <property type="entry name" value="Tet_transcr_reg_TetR-rel_C_sf"/>
</dbReference>
<dbReference type="SUPFAM" id="SSF48498">
    <property type="entry name" value="Tetracyclin repressor-like, C-terminal domain"/>
    <property type="match status" value="1"/>
</dbReference>
<dbReference type="PANTHER" id="PTHR30055">
    <property type="entry name" value="HTH-TYPE TRANSCRIPTIONAL REGULATOR RUTR"/>
    <property type="match status" value="1"/>
</dbReference>
<reference evidence="4 5" key="1">
    <citation type="submission" date="2022-04" db="EMBL/GenBank/DDBJ databases">
        <title>Complete genome of Methanothermobacter tenebrarum strain RMAS.</title>
        <authorList>
            <person name="Nakamura K."/>
            <person name="Oshima K."/>
            <person name="Hattori M."/>
            <person name="Kamagata Y."/>
            <person name="Takamizawa K."/>
        </authorList>
    </citation>
    <scope>NUCLEOTIDE SEQUENCE [LARGE SCALE GENOMIC DNA]</scope>
    <source>
        <strain evidence="4 5">RMAS</strain>
    </source>
</reference>
<organism evidence="4 5">
    <name type="scientific">Methanothermobacter tenebrarum</name>
    <dbReference type="NCBI Taxonomy" id="680118"/>
    <lineage>
        <taxon>Archaea</taxon>
        <taxon>Methanobacteriati</taxon>
        <taxon>Methanobacteriota</taxon>
        <taxon>Methanomada group</taxon>
        <taxon>Methanobacteria</taxon>
        <taxon>Methanobacteriales</taxon>
        <taxon>Methanobacteriaceae</taxon>
        <taxon>Methanothermobacter</taxon>
    </lineage>
</organism>
<dbReference type="EMBL" id="AP025698">
    <property type="protein sequence ID" value="BDH79917.1"/>
    <property type="molecule type" value="Genomic_DNA"/>
</dbReference>
<feature type="DNA-binding region" description="H-T-H motif" evidence="2">
    <location>
        <begin position="31"/>
        <end position="50"/>
    </location>
</feature>
<evidence type="ECO:0000256" key="2">
    <source>
        <dbReference type="PROSITE-ProRule" id="PRU00335"/>
    </source>
</evidence>
<dbReference type="PANTHER" id="PTHR30055:SF226">
    <property type="entry name" value="HTH-TYPE TRANSCRIPTIONAL REGULATOR PKSA"/>
    <property type="match status" value="1"/>
</dbReference>
<protein>
    <submittedName>
        <fullName evidence="4">TetR family transcriptional regulator</fullName>
    </submittedName>
</protein>
<accession>A0ABN6PCE5</accession>
<dbReference type="InterPro" id="IPR009057">
    <property type="entry name" value="Homeodomain-like_sf"/>
</dbReference>
<keyword evidence="5" id="KW-1185">Reference proteome</keyword>
<dbReference type="PROSITE" id="PS50977">
    <property type="entry name" value="HTH_TETR_2"/>
    <property type="match status" value="1"/>
</dbReference>
<evidence type="ECO:0000313" key="5">
    <source>
        <dbReference type="Proteomes" id="UP000831817"/>
    </source>
</evidence>
<dbReference type="InterPro" id="IPR050109">
    <property type="entry name" value="HTH-type_TetR-like_transc_reg"/>
</dbReference>
<dbReference type="SUPFAM" id="SSF46689">
    <property type="entry name" value="Homeodomain-like"/>
    <property type="match status" value="1"/>
</dbReference>
<evidence type="ECO:0000259" key="3">
    <source>
        <dbReference type="PROSITE" id="PS50977"/>
    </source>
</evidence>
<evidence type="ECO:0000313" key="4">
    <source>
        <dbReference type="EMBL" id="BDH79917.1"/>
    </source>
</evidence>
<dbReference type="Gene3D" id="1.10.357.10">
    <property type="entry name" value="Tetracycline Repressor, domain 2"/>
    <property type="match status" value="1"/>
</dbReference>
<evidence type="ECO:0000256" key="1">
    <source>
        <dbReference type="ARBA" id="ARBA00023125"/>
    </source>
</evidence>
<name>A0ABN6PCE5_9EURY</name>
<sequence>MFLCGTMKTTRERILEAARETFIKKGYKGATTRKIAQRAGVSEVTLFRKFKSKSNLLKEILNENATLSSQIFNKLLESEFRDKPEKFLYKLAEEFFKLVTEKKIDLIFIILVEKELEEHGLEEWELLDSINKTLYSNLTNYFKEQIKKGNIRKINPETAALIFVSYLSHLNLLSHFKECEIQEEEYIKNFINILLNGIKGEIKC</sequence>
<feature type="domain" description="HTH tetR-type" evidence="3">
    <location>
        <begin position="8"/>
        <end position="68"/>
    </location>
</feature>
<dbReference type="PRINTS" id="PR00455">
    <property type="entry name" value="HTHTETR"/>
</dbReference>
<dbReference type="Proteomes" id="UP000831817">
    <property type="component" value="Chromosome"/>
</dbReference>
<dbReference type="InterPro" id="IPR001647">
    <property type="entry name" value="HTH_TetR"/>
</dbReference>
<keyword evidence="1 2" id="KW-0238">DNA-binding</keyword>
<gene>
    <name evidence="4" type="ORF">MTTB_12960</name>
</gene>
<dbReference type="Pfam" id="PF00440">
    <property type="entry name" value="TetR_N"/>
    <property type="match status" value="1"/>
</dbReference>